<dbReference type="OrthoDB" id="10267139at2759"/>
<dbReference type="Proteomes" id="UP000268321">
    <property type="component" value="Unassembled WGS sequence"/>
</dbReference>
<name>A0A4P9ZFI5_9ASCO</name>
<dbReference type="SUPFAM" id="SSF142338">
    <property type="entry name" value="CofD-like"/>
    <property type="match status" value="1"/>
</dbReference>
<sequence length="467" mass="51099">MPNTVILSGGTATNDLVATFTESFAHVDYILPISDNGGSSLEIIRVIGGPAVGDIRSRLTRLIPDHQASLRKLLSFRLDTEPDAARRQWNELVEGTHPLWATLPLSTKEIVRSFLVHVHVELLKRSRISGVPGAAAASGVVGPNVNRSFCFELANVGNLFLSAARLFIGSLDSAIELFTKITDIPASVGVLPCINTNFTYHIGAILANGSVITGQSQISHPSAANDKYQPPIHEMLLLTPFPASGTHTSPKDSDLDLSLLSEDELGNVPLYTHPELKKSQLHFVKPDHIEPLNAPVSRVFYISPYGEEICPAAQTRVTSAIANTDILIYSIGSLMTSIVPIVILKGVGRAIAHQHTQSKKLILLLNCCEDRETYGLTAYDYVRVICELAQYSLVKSGHKRIKEWHRFVTHVFYMENPKIAVDVDRLLGLGIECVQVKRQAENVDQFDSADLCKQLKLMVSAAAKDAE</sequence>
<gene>
    <name evidence="1" type="ORF">METBISCDRAFT_29944</name>
</gene>
<dbReference type="InterPro" id="IPR002882">
    <property type="entry name" value="CofD"/>
</dbReference>
<dbReference type="InterPro" id="IPR038136">
    <property type="entry name" value="CofD-like_dom_sf"/>
</dbReference>
<evidence type="ECO:0000313" key="1">
    <source>
        <dbReference type="EMBL" id="RKP31784.1"/>
    </source>
</evidence>
<dbReference type="Pfam" id="PF01933">
    <property type="entry name" value="CofD"/>
    <property type="match status" value="1"/>
</dbReference>
<dbReference type="GO" id="GO:0043743">
    <property type="term" value="F:LPPG:FO 2-phospho-L-lactate transferase activity"/>
    <property type="evidence" value="ECO:0007669"/>
    <property type="project" value="InterPro"/>
</dbReference>
<proteinExistence type="predicted"/>
<dbReference type="PANTHER" id="PTHR31240">
    <property type="entry name" value="MATERNAL EFFECT EMBRYO ARREST 18"/>
    <property type="match status" value="1"/>
</dbReference>
<dbReference type="Gene3D" id="3.40.50.10680">
    <property type="entry name" value="CofD-like domains"/>
    <property type="match status" value="1"/>
</dbReference>
<keyword evidence="2" id="KW-1185">Reference proteome</keyword>
<protein>
    <submittedName>
        <fullName evidence="1">UPF0052-domain-containing protein</fullName>
    </submittedName>
</protein>
<dbReference type="PANTHER" id="PTHR31240:SF0">
    <property type="entry name" value="MATERNAL EFFECT EMBRYO ARREST 18"/>
    <property type="match status" value="1"/>
</dbReference>
<evidence type="ECO:0000313" key="2">
    <source>
        <dbReference type="Proteomes" id="UP000268321"/>
    </source>
</evidence>
<dbReference type="AlphaFoldDB" id="A0A4P9ZFI5"/>
<dbReference type="EMBL" id="ML004437">
    <property type="protein sequence ID" value="RKP31784.1"/>
    <property type="molecule type" value="Genomic_DNA"/>
</dbReference>
<reference evidence="2" key="1">
    <citation type="journal article" date="2018" name="Nat. Microbiol.">
        <title>Leveraging single-cell genomics to expand the fungal tree of life.</title>
        <authorList>
            <person name="Ahrendt S.R."/>
            <person name="Quandt C.A."/>
            <person name="Ciobanu D."/>
            <person name="Clum A."/>
            <person name="Salamov A."/>
            <person name="Andreopoulos B."/>
            <person name="Cheng J.F."/>
            <person name="Woyke T."/>
            <person name="Pelin A."/>
            <person name="Henrissat B."/>
            <person name="Reynolds N.K."/>
            <person name="Benny G.L."/>
            <person name="Smith M.E."/>
            <person name="James T.Y."/>
            <person name="Grigoriev I.V."/>
        </authorList>
    </citation>
    <scope>NUCLEOTIDE SEQUENCE [LARGE SCALE GENOMIC DNA]</scope>
    <source>
        <strain evidence="2">Baker2002</strain>
    </source>
</reference>
<accession>A0A4P9ZFI5</accession>
<organism evidence="1 2">
    <name type="scientific">Metschnikowia bicuspidata</name>
    <dbReference type="NCBI Taxonomy" id="27322"/>
    <lineage>
        <taxon>Eukaryota</taxon>
        <taxon>Fungi</taxon>
        <taxon>Dikarya</taxon>
        <taxon>Ascomycota</taxon>
        <taxon>Saccharomycotina</taxon>
        <taxon>Pichiomycetes</taxon>
        <taxon>Metschnikowiaceae</taxon>
        <taxon>Metschnikowia</taxon>
    </lineage>
</organism>